<evidence type="ECO:0000256" key="6">
    <source>
        <dbReference type="ARBA" id="ARBA00022777"/>
    </source>
</evidence>
<keyword evidence="7 10" id="KW-0067">ATP-binding</keyword>
<feature type="compositionally biased region" description="Basic residues" evidence="11">
    <location>
        <begin position="358"/>
        <end position="378"/>
    </location>
</feature>
<reference evidence="13 14" key="1">
    <citation type="journal article" name="Sci. Rep.">
        <title>Telomere-to-telomere assembled and centromere annotated genomes of the two main subspecies of the button mushroom Agaricus bisporus reveal especially polymorphic chromosome ends.</title>
        <authorList>
            <person name="Sonnenberg A.S.M."/>
            <person name="Sedaghat-Telgerd N."/>
            <person name="Lavrijssen B."/>
            <person name="Ohm R.A."/>
            <person name="Hendrickx P.M."/>
            <person name="Scholtmeijer K."/>
            <person name="Baars J.J.P."/>
            <person name="van Peer A."/>
        </authorList>
    </citation>
    <scope>NUCLEOTIDE SEQUENCE [LARGE SCALE GENOMIC DNA]</scope>
    <source>
        <strain evidence="13 14">H119_p4</strain>
    </source>
</reference>
<dbReference type="PROSITE" id="PS00108">
    <property type="entry name" value="PROTEIN_KINASE_ST"/>
    <property type="match status" value="1"/>
</dbReference>
<dbReference type="SUPFAM" id="SSF56112">
    <property type="entry name" value="Protein kinase-like (PK-like)"/>
    <property type="match status" value="1"/>
</dbReference>
<dbReference type="AlphaFoldDB" id="A0A8H7F2Z3"/>
<evidence type="ECO:0000256" key="1">
    <source>
        <dbReference type="ARBA" id="ARBA00006485"/>
    </source>
</evidence>
<feature type="compositionally biased region" description="Basic and acidic residues" evidence="11">
    <location>
        <begin position="196"/>
        <end position="212"/>
    </location>
</feature>
<dbReference type="InterPro" id="IPR011009">
    <property type="entry name" value="Kinase-like_dom_sf"/>
</dbReference>
<dbReference type="Gene3D" id="1.10.510.10">
    <property type="entry name" value="Transferase(Phosphotransferase) domain 1"/>
    <property type="match status" value="1"/>
</dbReference>
<evidence type="ECO:0000256" key="9">
    <source>
        <dbReference type="ARBA" id="ARBA00048367"/>
    </source>
</evidence>
<feature type="region of interest" description="Disordered" evidence="11">
    <location>
        <begin position="19"/>
        <end position="93"/>
    </location>
</feature>
<dbReference type="PROSITE" id="PS00107">
    <property type="entry name" value="PROTEIN_KINASE_ATP"/>
    <property type="match status" value="1"/>
</dbReference>
<dbReference type="GO" id="GO:0008353">
    <property type="term" value="F:RNA polymerase II CTD heptapeptide repeat kinase activity"/>
    <property type="evidence" value="ECO:0007669"/>
    <property type="project" value="TreeGrafter"/>
</dbReference>
<dbReference type="EMBL" id="JABXXO010000006">
    <property type="protein sequence ID" value="KAF7775955.1"/>
    <property type="molecule type" value="Genomic_DNA"/>
</dbReference>
<dbReference type="Proteomes" id="UP000629468">
    <property type="component" value="Unassembled WGS sequence"/>
</dbReference>
<accession>A0A8H7F2Z3</accession>
<feature type="compositionally biased region" description="Basic and acidic residues" evidence="11">
    <location>
        <begin position="111"/>
        <end position="123"/>
    </location>
</feature>
<evidence type="ECO:0000256" key="4">
    <source>
        <dbReference type="ARBA" id="ARBA00022679"/>
    </source>
</evidence>
<feature type="compositionally biased region" description="Basic and acidic residues" evidence="11">
    <location>
        <begin position="1029"/>
        <end position="1038"/>
    </location>
</feature>
<protein>
    <recommendedName>
        <fullName evidence="2">cyclin-dependent kinase</fullName>
        <ecNumber evidence="2">2.7.11.22</ecNumber>
    </recommendedName>
</protein>
<dbReference type="GO" id="GO:0005524">
    <property type="term" value="F:ATP binding"/>
    <property type="evidence" value="ECO:0007669"/>
    <property type="project" value="UniProtKB-UniRule"/>
</dbReference>
<dbReference type="InterPro" id="IPR000719">
    <property type="entry name" value="Prot_kinase_dom"/>
</dbReference>
<keyword evidence="5 10" id="KW-0547">Nucleotide-binding</keyword>
<dbReference type="FunFam" id="1.10.510.10:FF:000624">
    <property type="entry name" value="Mitogen-activated protein kinase"/>
    <property type="match status" value="1"/>
</dbReference>
<gene>
    <name evidence="13" type="ORF">Agabi119p4_4348</name>
</gene>
<dbReference type="GO" id="GO:0008024">
    <property type="term" value="C:cyclin/CDK positive transcription elongation factor complex"/>
    <property type="evidence" value="ECO:0007669"/>
    <property type="project" value="TreeGrafter"/>
</dbReference>
<feature type="compositionally biased region" description="Basic residues" evidence="11">
    <location>
        <begin position="1039"/>
        <end position="1051"/>
    </location>
</feature>
<feature type="compositionally biased region" description="Low complexity" evidence="11">
    <location>
        <begin position="698"/>
        <end position="710"/>
    </location>
</feature>
<dbReference type="GO" id="GO:0030332">
    <property type="term" value="F:cyclin binding"/>
    <property type="evidence" value="ECO:0007669"/>
    <property type="project" value="TreeGrafter"/>
</dbReference>
<evidence type="ECO:0000256" key="3">
    <source>
        <dbReference type="ARBA" id="ARBA00022527"/>
    </source>
</evidence>
<feature type="domain" description="Protein kinase" evidence="12">
    <location>
        <begin position="751"/>
        <end position="1011"/>
    </location>
</feature>
<feature type="compositionally biased region" description="Basic and acidic residues" evidence="11">
    <location>
        <begin position="224"/>
        <end position="249"/>
    </location>
</feature>
<keyword evidence="3" id="KW-0723">Serine/threonine-protein kinase</keyword>
<dbReference type="InterPro" id="IPR008271">
    <property type="entry name" value="Ser/Thr_kinase_AS"/>
</dbReference>
<feature type="compositionally biased region" description="Polar residues" evidence="11">
    <location>
        <begin position="644"/>
        <end position="657"/>
    </location>
</feature>
<feature type="region of interest" description="Disordered" evidence="11">
    <location>
        <begin position="111"/>
        <end position="133"/>
    </location>
</feature>
<evidence type="ECO:0000256" key="7">
    <source>
        <dbReference type="ARBA" id="ARBA00022840"/>
    </source>
</evidence>
<dbReference type="PROSITE" id="PS50011">
    <property type="entry name" value="PROTEIN_KINASE_DOM"/>
    <property type="match status" value="1"/>
</dbReference>
<evidence type="ECO:0000256" key="2">
    <source>
        <dbReference type="ARBA" id="ARBA00012425"/>
    </source>
</evidence>
<evidence type="ECO:0000256" key="10">
    <source>
        <dbReference type="PROSITE-ProRule" id="PRU10141"/>
    </source>
</evidence>
<keyword evidence="6" id="KW-0418">Kinase</keyword>
<feature type="binding site" evidence="10">
    <location>
        <position position="780"/>
    </location>
    <ligand>
        <name>ATP</name>
        <dbReference type="ChEBI" id="CHEBI:30616"/>
    </ligand>
</feature>
<dbReference type="PANTHER" id="PTHR24056:SF546">
    <property type="entry name" value="CYCLIN-DEPENDENT KINASE 12"/>
    <property type="match status" value="1"/>
</dbReference>
<dbReference type="InterPro" id="IPR050108">
    <property type="entry name" value="CDK"/>
</dbReference>
<comment type="catalytic activity">
    <reaction evidence="9">
        <text>L-seryl-[protein] + ATP = O-phospho-L-seryl-[protein] + ADP + H(+)</text>
        <dbReference type="Rhea" id="RHEA:17989"/>
        <dbReference type="Rhea" id="RHEA-COMP:9863"/>
        <dbReference type="Rhea" id="RHEA-COMP:11604"/>
        <dbReference type="ChEBI" id="CHEBI:15378"/>
        <dbReference type="ChEBI" id="CHEBI:29999"/>
        <dbReference type="ChEBI" id="CHEBI:30616"/>
        <dbReference type="ChEBI" id="CHEBI:83421"/>
        <dbReference type="ChEBI" id="CHEBI:456216"/>
        <dbReference type="EC" id="2.7.11.22"/>
    </reaction>
</comment>
<evidence type="ECO:0000259" key="12">
    <source>
        <dbReference type="PROSITE" id="PS50011"/>
    </source>
</evidence>
<dbReference type="PANTHER" id="PTHR24056">
    <property type="entry name" value="CELL DIVISION PROTEIN KINASE"/>
    <property type="match status" value="1"/>
</dbReference>
<evidence type="ECO:0000256" key="8">
    <source>
        <dbReference type="ARBA" id="ARBA00047811"/>
    </source>
</evidence>
<dbReference type="SMART" id="SM00220">
    <property type="entry name" value="S_TKc"/>
    <property type="match status" value="1"/>
</dbReference>
<feature type="compositionally biased region" description="Basic residues" evidence="11">
    <location>
        <begin position="35"/>
        <end position="45"/>
    </location>
</feature>
<dbReference type="GO" id="GO:0004693">
    <property type="term" value="F:cyclin-dependent protein serine/threonine kinase activity"/>
    <property type="evidence" value="ECO:0007669"/>
    <property type="project" value="UniProtKB-EC"/>
</dbReference>
<feature type="compositionally biased region" description="Low complexity" evidence="11">
    <location>
        <begin position="421"/>
        <end position="438"/>
    </location>
</feature>
<organism evidence="13 14">
    <name type="scientific">Agaricus bisporus var. burnettii</name>
    <dbReference type="NCBI Taxonomy" id="192524"/>
    <lineage>
        <taxon>Eukaryota</taxon>
        <taxon>Fungi</taxon>
        <taxon>Dikarya</taxon>
        <taxon>Basidiomycota</taxon>
        <taxon>Agaricomycotina</taxon>
        <taxon>Agaricomycetes</taxon>
        <taxon>Agaricomycetidae</taxon>
        <taxon>Agaricales</taxon>
        <taxon>Agaricineae</taxon>
        <taxon>Agaricaceae</taxon>
        <taxon>Agaricus</taxon>
    </lineage>
</organism>
<feature type="region of interest" description="Disordered" evidence="11">
    <location>
        <begin position="1013"/>
        <end position="1051"/>
    </location>
</feature>
<feature type="compositionally biased region" description="Basic and acidic residues" evidence="11">
    <location>
        <begin position="312"/>
        <end position="338"/>
    </location>
</feature>
<evidence type="ECO:0000313" key="13">
    <source>
        <dbReference type="EMBL" id="KAF7775955.1"/>
    </source>
</evidence>
<dbReference type="CDD" id="cd07840">
    <property type="entry name" value="STKc_CDK9_like"/>
    <property type="match status" value="1"/>
</dbReference>
<feature type="compositionally biased region" description="Polar residues" evidence="11">
    <location>
        <begin position="264"/>
        <end position="295"/>
    </location>
</feature>
<comment type="similarity">
    <text evidence="1">Belongs to the protein kinase superfamily. CMGC Ser/Thr protein kinase family. CDC2/CDKX subfamily.</text>
</comment>
<feature type="compositionally biased region" description="Basic and acidic residues" evidence="11">
    <location>
        <begin position="389"/>
        <end position="403"/>
    </location>
</feature>
<dbReference type="Gene3D" id="3.30.200.20">
    <property type="entry name" value="Phosphorylase Kinase, domain 1"/>
    <property type="match status" value="1"/>
</dbReference>
<comment type="caution">
    <text evidence="13">The sequence shown here is derived from an EMBL/GenBank/DDBJ whole genome shotgun (WGS) entry which is preliminary data.</text>
</comment>
<dbReference type="FunFam" id="3.30.200.20:FF:000375">
    <property type="entry name" value="Cell division related protein kinase 2"/>
    <property type="match status" value="1"/>
</dbReference>
<comment type="catalytic activity">
    <reaction evidence="8">
        <text>L-threonyl-[protein] + ATP = O-phospho-L-threonyl-[protein] + ADP + H(+)</text>
        <dbReference type="Rhea" id="RHEA:46608"/>
        <dbReference type="Rhea" id="RHEA-COMP:11060"/>
        <dbReference type="Rhea" id="RHEA-COMP:11605"/>
        <dbReference type="ChEBI" id="CHEBI:15378"/>
        <dbReference type="ChEBI" id="CHEBI:30013"/>
        <dbReference type="ChEBI" id="CHEBI:30616"/>
        <dbReference type="ChEBI" id="CHEBI:61977"/>
        <dbReference type="ChEBI" id="CHEBI:456216"/>
        <dbReference type="EC" id="2.7.11.22"/>
    </reaction>
</comment>
<proteinExistence type="inferred from homology"/>
<dbReference type="EC" id="2.7.11.22" evidence="2"/>
<dbReference type="GO" id="GO:0032968">
    <property type="term" value="P:positive regulation of transcription elongation by RNA polymerase II"/>
    <property type="evidence" value="ECO:0007669"/>
    <property type="project" value="TreeGrafter"/>
</dbReference>
<dbReference type="InterPro" id="IPR017441">
    <property type="entry name" value="Protein_kinase_ATP_BS"/>
</dbReference>
<evidence type="ECO:0000256" key="11">
    <source>
        <dbReference type="SAM" id="MobiDB-lite"/>
    </source>
</evidence>
<feature type="region of interest" description="Disordered" evidence="11">
    <location>
        <begin position="175"/>
        <end position="713"/>
    </location>
</feature>
<evidence type="ECO:0000256" key="5">
    <source>
        <dbReference type="ARBA" id="ARBA00022741"/>
    </source>
</evidence>
<dbReference type="Pfam" id="PF00069">
    <property type="entry name" value="Pkinase"/>
    <property type="match status" value="1"/>
</dbReference>
<evidence type="ECO:0000313" key="14">
    <source>
        <dbReference type="Proteomes" id="UP000629468"/>
    </source>
</evidence>
<keyword evidence="4" id="KW-0808">Transferase</keyword>
<sequence>MSVDLTLPYLAQVEATPLLSSFLPPPSSLHTPMRSQHKHNRRPRGNKSQDNDQFSTSHHRRASSSSNRDYYDGFNDGTSHSRSRHDEDPWYSDVGRYREDDVYRRDDDYEASMRRESDWRARSQGDPPYLNMRDDWTRQHYDHSSSYHDSSTWSASASRDAYDSRGSYYDDWSVTNTRGSSHGHDDDRHLRHAGKHNREDQSWSRERRRDKGTQPNRLPNDPSWDVRRRDNGWDDKLVDDPLSIEERAWEPAPAWKSSHRNEAGTPNDQPQSYHQRNTQPKQNQHSKGGKRNQNTKQRRDWRNDDSNLNNWTRRDFPQNRKTGKTELQDPEHDQEQRLKQRYSPSRSRSPAESYHSRLSSRGRSRSLTRSPVPKRRRREFSPTIQSRTSSDREKTGWIQKQERVFQSQSPHSARDIKRPRSVSSVSSRTSAHSSRSGSPNLEPRPVHRLPSSDPVTSEPLGNVTRNLQHGKAREPAPQSNGNHYSHIRHDKAKKSDRPTDASTADTLHDEEHMPPPSIIPPRNDYPLPENLPHEPPLSRVNIASRPSRPLPGFKPILRPQPTSSSSLRKFFPGDDDDLEQPPSSAPSEPLPPSPLHQQPTPQASTHPAPVQKRVWSSPEGRGVHPPCWAAQESPSYDHTGTGHNGQTQVSRSPQPQSYRVPWNEDPITHPTFVPAARVTHDPRKHPAQKTVDQTMKLPQPSSAPQRASSPLVPPISPPVTASILSSSASTFEDLRPPSASNVVAMSGKPVYNIVAQVGEGTFGKVYKARNSVSNVLVALKRIRMETEKDGFPVTAMREIKLLQSLRHENIVQLYEMIVSNGSVYMVFEYMDHDLTGILSQTQFEFTAAHLKSLCHQMLAGLAYLHHKGVIHRDIKGSNILINNRGELKLGDFGLARFYQKRRRTDYTNRVITLWYRPPELLFGATVYGPEVDMWSAGCIMLELFTTKPVFQALVDLPWYELAKPRDEIPNRFRDIFQKWMSPAALDLAEELLNYDPLQRITATQAIETPYFTQEAPSASRPTGLASLEGEWHELETKRERAKKRKKNESSA</sequence>
<name>A0A8H7F2Z3_AGABI</name>